<feature type="compositionally biased region" description="Pro residues" evidence="1">
    <location>
        <begin position="42"/>
        <end position="62"/>
    </location>
</feature>
<name>A0A8T0WEL1_PANVG</name>
<dbReference type="EMBL" id="CM029039">
    <property type="protein sequence ID" value="KAG2641609.1"/>
    <property type="molecule type" value="Genomic_DNA"/>
</dbReference>
<dbReference type="PANTHER" id="PTHR33087">
    <property type="entry name" value="OS07G0539200 PROTEIN"/>
    <property type="match status" value="1"/>
</dbReference>
<gene>
    <name evidence="2" type="ORF">PVAP13_2KG225900</name>
</gene>
<sequence>MVTPSQAALATAGAGASSLPGGGDPGRRRRRHCKRRRNHGATPPPPPPPPPPGGSRDAPPPASSDDDHLTAAAGHYRRPRRVLSRSVAITQREAALTERALVVSVVADHPGDLADSIVPAIALRFEIEDSLLALHHLGAASFLLISQDEMSATRIFNDGQPFSLPGGRLHFRRWTRFFNSSAGNFPAAVEIELRGMPAHVWDMDTASQIISDCCLPCGIHPETAIQRNVFRLAAWCSCPGDVPPAIDLEIPEPEVAAWEGARERRTLIYPITIAVKSLGAQATADPPPSPPPPADDDRLHLRERPHPSSPTPAARVGPGSGGAHRASVHMWLGPTNTDCIEASLGDTPGSACGGAPIAPGGPRSWNPMLSGSFIPWRRHHLSSPLMQRSQRWTARLLPRRASCSRRLMR</sequence>
<protein>
    <recommendedName>
        <fullName evidence="4">DUF4283 domain-containing protein</fullName>
    </recommendedName>
</protein>
<feature type="compositionally biased region" description="Basic and acidic residues" evidence="1">
    <location>
        <begin position="295"/>
        <end position="306"/>
    </location>
</feature>
<evidence type="ECO:0000256" key="1">
    <source>
        <dbReference type="SAM" id="MobiDB-lite"/>
    </source>
</evidence>
<feature type="compositionally biased region" description="Basic residues" evidence="1">
    <location>
        <begin position="27"/>
        <end position="39"/>
    </location>
</feature>
<keyword evidence="3" id="KW-1185">Reference proteome</keyword>
<organism evidence="2 3">
    <name type="scientific">Panicum virgatum</name>
    <name type="common">Blackwell switchgrass</name>
    <dbReference type="NCBI Taxonomy" id="38727"/>
    <lineage>
        <taxon>Eukaryota</taxon>
        <taxon>Viridiplantae</taxon>
        <taxon>Streptophyta</taxon>
        <taxon>Embryophyta</taxon>
        <taxon>Tracheophyta</taxon>
        <taxon>Spermatophyta</taxon>
        <taxon>Magnoliopsida</taxon>
        <taxon>Liliopsida</taxon>
        <taxon>Poales</taxon>
        <taxon>Poaceae</taxon>
        <taxon>PACMAD clade</taxon>
        <taxon>Panicoideae</taxon>
        <taxon>Panicodae</taxon>
        <taxon>Paniceae</taxon>
        <taxon>Panicinae</taxon>
        <taxon>Panicum</taxon>
        <taxon>Panicum sect. Hiantes</taxon>
    </lineage>
</organism>
<feature type="region of interest" description="Disordered" evidence="1">
    <location>
        <begin position="1"/>
        <end position="78"/>
    </location>
</feature>
<feature type="compositionally biased region" description="Low complexity" evidence="1">
    <location>
        <begin position="7"/>
        <end position="19"/>
    </location>
</feature>
<dbReference type="InterPro" id="IPR053253">
    <property type="entry name" value="Sex_diff_modulator"/>
</dbReference>
<comment type="caution">
    <text evidence="2">The sequence shown here is derived from an EMBL/GenBank/DDBJ whole genome shotgun (WGS) entry which is preliminary data.</text>
</comment>
<accession>A0A8T0WEL1</accession>
<evidence type="ECO:0008006" key="4">
    <source>
        <dbReference type="Google" id="ProtNLM"/>
    </source>
</evidence>
<evidence type="ECO:0000313" key="2">
    <source>
        <dbReference type="EMBL" id="KAG2641609.1"/>
    </source>
</evidence>
<dbReference type="PANTHER" id="PTHR33087:SF51">
    <property type="entry name" value="CCHC-TYPE DOMAIN-CONTAINING PROTEIN"/>
    <property type="match status" value="1"/>
</dbReference>
<evidence type="ECO:0000313" key="3">
    <source>
        <dbReference type="Proteomes" id="UP000823388"/>
    </source>
</evidence>
<proteinExistence type="predicted"/>
<feature type="region of interest" description="Disordered" evidence="1">
    <location>
        <begin position="279"/>
        <end position="324"/>
    </location>
</feature>
<dbReference type="AlphaFoldDB" id="A0A8T0WEL1"/>
<dbReference type="Proteomes" id="UP000823388">
    <property type="component" value="Chromosome 2K"/>
</dbReference>
<reference evidence="2" key="1">
    <citation type="submission" date="2020-05" db="EMBL/GenBank/DDBJ databases">
        <title>WGS assembly of Panicum virgatum.</title>
        <authorList>
            <person name="Lovell J.T."/>
            <person name="Jenkins J."/>
            <person name="Shu S."/>
            <person name="Juenger T.E."/>
            <person name="Schmutz J."/>
        </authorList>
    </citation>
    <scope>NUCLEOTIDE SEQUENCE</scope>
    <source>
        <strain evidence="2">AP13</strain>
    </source>
</reference>